<feature type="region of interest" description="Disordered" evidence="1">
    <location>
        <begin position="69"/>
        <end position="91"/>
    </location>
</feature>
<dbReference type="EMBL" id="NBIV01000045">
    <property type="protein sequence ID" value="PXF46059.1"/>
    <property type="molecule type" value="Genomic_DNA"/>
</dbReference>
<evidence type="ECO:0000313" key="3">
    <source>
        <dbReference type="Proteomes" id="UP000247409"/>
    </source>
</evidence>
<organism evidence="2 3">
    <name type="scientific">Gracilariopsis chorda</name>
    <dbReference type="NCBI Taxonomy" id="448386"/>
    <lineage>
        <taxon>Eukaryota</taxon>
        <taxon>Rhodophyta</taxon>
        <taxon>Florideophyceae</taxon>
        <taxon>Rhodymeniophycidae</taxon>
        <taxon>Gracilariales</taxon>
        <taxon>Gracilariaceae</taxon>
        <taxon>Gracilariopsis</taxon>
    </lineage>
</organism>
<feature type="compositionally biased region" description="Basic residues" evidence="1">
    <location>
        <begin position="69"/>
        <end position="78"/>
    </location>
</feature>
<evidence type="ECO:0000313" key="2">
    <source>
        <dbReference type="EMBL" id="PXF46059.1"/>
    </source>
</evidence>
<keyword evidence="3" id="KW-1185">Reference proteome</keyword>
<sequence>MPNLSGLSEAAQIDAIAEHQRLNARKQSDKCPNCRKVLVEKDFTLYVEYENNYKKMDTDGKLDLEKKKITKHLKKNKKRLELRQRQRGKRS</sequence>
<proteinExistence type="predicted"/>
<dbReference type="Proteomes" id="UP000247409">
    <property type="component" value="Unassembled WGS sequence"/>
</dbReference>
<reference evidence="2 3" key="1">
    <citation type="journal article" date="2018" name="Mol. Biol. Evol.">
        <title>Analysis of the draft genome of the red seaweed Gracilariopsis chorda provides insights into genome size evolution in Rhodophyta.</title>
        <authorList>
            <person name="Lee J."/>
            <person name="Yang E.C."/>
            <person name="Graf L."/>
            <person name="Yang J.H."/>
            <person name="Qiu H."/>
            <person name="Zel Zion U."/>
            <person name="Chan C.X."/>
            <person name="Stephens T.G."/>
            <person name="Weber A.P.M."/>
            <person name="Boo G.H."/>
            <person name="Boo S.M."/>
            <person name="Kim K.M."/>
            <person name="Shin Y."/>
            <person name="Jung M."/>
            <person name="Lee S.J."/>
            <person name="Yim H.S."/>
            <person name="Lee J.H."/>
            <person name="Bhattacharya D."/>
            <person name="Yoon H.S."/>
        </authorList>
    </citation>
    <scope>NUCLEOTIDE SEQUENCE [LARGE SCALE GENOMIC DNA]</scope>
    <source>
        <strain evidence="2 3">SKKU-2015</strain>
        <tissue evidence="2">Whole body</tissue>
    </source>
</reference>
<gene>
    <name evidence="2" type="ORF">BWQ96_04159</name>
</gene>
<accession>A0A2V3IVE2</accession>
<dbReference type="AlphaFoldDB" id="A0A2V3IVE2"/>
<comment type="caution">
    <text evidence="2">The sequence shown here is derived from an EMBL/GenBank/DDBJ whole genome shotgun (WGS) entry which is preliminary data.</text>
</comment>
<name>A0A2V3IVE2_9FLOR</name>
<protein>
    <submittedName>
        <fullName evidence="2">Uncharacterized protein</fullName>
    </submittedName>
</protein>
<evidence type="ECO:0000256" key="1">
    <source>
        <dbReference type="SAM" id="MobiDB-lite"/>
    </source>
</evidence>